<dbReference type="STRING" id="1423730.FC75_GL001001"/>
<dbReference type="Proteomes" id="UP000050865">
    <property type="component" value="Unassembled WGS sequence"/>
</dbReference>
<organism evidence="5 6">
    <name type="scientific">Lacticaseibacillus camelliae DSM 22697 = JCM 13995</name>
    <dbReference type="NCBI Taxonomy" id="1423730"/>
    <lineage>
        <taxon>Bacteria</taxon>
        <taxon>Bacillati</taxon>
        <taxon>Bacillota</taxon>
        <taxon>Bacilli</taxon>
        <taxon>Lactobacillales</taxon>
        <taxon>Lactobacillaceae</taxon>
        <taxon>Lacticaseibacillus</taxon>
    </lineage>
</organism>
<evidence type="ECO:0000313" key="6">
    <source>
        <dbReference type="Proteomes" id="UP000050865"/>
    </source>
</evidence>
<dbReference type="GO" id="GO:0016887">
    <property type="term" value="F:ATP hydrolysis activity"/>
    <property type="evidence" value="ECO:0007669"/>
    <property type="project" value="InterPro"/>
</dbReference>
<reference evidence="5 6" key="1">
    <citation type="journal article" date="2015" name="Genome Announc.">
        <title>Expanding the biotechnology potential of lactobacilli through comparative genomics of 213 strains and associated genera.</title>
        <authorList>
            <person name="Sun Z."/>
            <person name="Harris H.M."/>
            <person name="McCann A."/>
            <person name="Guo C."/>
            <person name="Argimon S."/>
            <person name="Zhang W."/>
            <person name="Yang X."/>
            <person name="Jeffery I.B."/>
            <person name="Cooney J.C."/>
            <person name="Kagawa T.F."/>
            <person name="Liu W."/>
            <person name="Song Y."/>
            <person name="Salvetti E."/>
            <person name="Wrobel A."/>
            <person name="Rasinkangas P."/>
            <person name="Parkhill J."/>
            <person name="Rea M.C."/>
            <person name="O'Sullivan O."/>
            <person name="Ritari J."/>
            <person name="Douillard F.P."/>
            <person name="Paul Ross R."/>
            <person name="Yang R."/>
            <person name="Briner A.E."/>
            <person name="Felis G.E."/>
            <person name="de Vos W.M."/>
            <person name="Barrangou R."/>
            <person name="Klaenhammer T.R."/>
            <person name="Caufield P.W."/>
            <person name="Cui Y."/>
            <person name="Zhang H."/>
            <person name="O'Toole P.W."/>
        </authorList>
    </citation>
    <scope>NUCLEOTIDE SEQUENCE [LARGE SCALE GENOMIC DNA]</scope>
    <source>
        <strain evidence="5 6">DSM 22697</strain>
    </source>
</reference>
<dbReference type="Gene3D" id="3.40.50.300">
    <property type="entry name" value="P-loop containing nucleotide triphosphate hydrolases"/>
    <property type="match status" value="1"/>
</dbReference>
<dbReference type="AlphaFoldDB" id="A0A0R2F9R8"/>
<comment type="similarity">
    <text evidence="1">Belongs to the ABC transporter superfamily. Ycf16 family.</text>
</comment>
<dbReference type="RefSeq" id="WP_056989101.1">
    <property type="nucleotide sequence ID" value="NZ_AYZJ01000019.1"/>
</dbReference>
<evidence type="ECO:0000256" key="2">
    <source>
        <dbReference type="ARBA" id="ARBA00022741"/>
    </source>
</evidence>
<dbReference type="InterPro" id="IPR003439">
    <property type="entry name" value="ABC_transporter-like_ATP-bd"/>
</dbReference>
<evidence type="ECO:0000256" key="1">
    <source>
        <dbReference type="ARBA" id="ARBA00006216"/>
    </source>
</evidence>
<proteinExistence type="inferred from homology"/>
<evidence type="ECO:0000313" key="5">
    <source>
        <dbReference type="EMBL" id="KRN25088.1"/>
    </source>
</evidence>
<dbReference type="InterPro" id="IPR027417">
    <property type="entry name" value="P-loop_NTPase"/>
</dbReference>
<gene>
    <name evidence="5" type="ORF">FC75_GL001001</name>
</gene>
<dbReference type="EMBL" id="AYZJ01000019">
    <property type="protein sequence ID" value="KRN25088.1"/>
    <property type="molecule type" value="Genomic_DNA"/>
</dbReference>
<dbReference type="SUPFAM" id="SSF52540">
    <property type="entry name" value="P-loop containing nucleoside triphosphate hydrolases"/>
    <property type="match status" value="1"/>
</dbReference>
<dbReference type="InterPro" id="IPR010230">
    <property type="entry name" value="FeS-cluster_ATPase_SufC"/>
</dbReference>
<dbReference type="PROSITE" id="PS50893">
    <property type="entry name" value="ABC_TRANSPORTER_2"/>
    <property type="match status" value="1"/>
</dbReference>
<dbReference type="CDD" id="cd03217">
    <property type="entry name" value="ABC_FeS_Assembly"/>
    <property type="match status" value="1"/>
</dbReference>
<evidence type="ECO:0000256" key="3">
    <source>
        <dbReference type="ARBA" id="ARBA00022840"/>
    </source>
</evidence>
<keyword evidence="6" id="KW-1185">Reference proteome</keyword>
<dbReference type="PANTHER" id="PTHR43204:SF1">
    <property type="entry name" value="ABC TRANSPORTER I FAMILY MEMBER 6, CHLOROPLASTIC"/>
    <property type="match status" value="1"/>
</dbReference>
<protein>
    <submittedName>
        <fullName evidence="5">Fe-S cluster assembly ABC-type transport system, ATPase component</fullName>
    </submittedName>
</protein>
<dbReference type="Pfam" id="PF00005">
    <property type="entry name" value="ABC_tran"/>
    <property type="match status" value="1"/>
</dbReference>
<evidence type="ECO:0000259" key="4">
    <source>
        <dbReference type="PROSITE" id="PS50893"/>
    </source>
</evidence>
<dbReference type="PANTHER" id="PTHR43204">
    <property type="entry name" value="ABC TRANSPORTER I FAMILY MEMBER 6, CHLOROPLASTIC"/>
    <property type="match status" value="1"/>
</dbReference>
<dbReference type="PROSITE" id="PS00211">
    <property type="entry name" value="ABC_TRANSPORTER_1"/>
    <property type="match status" value="1"/>
</dbReference>
<comment type="caution">
    <text evidence="5">The sequence shown here is derived from an EMBL/GenBank/DDBJ whole genome shotgun (WGS) entry which is preliminary data.</text>
</comment>
<feature type="domain" description="ABC transporter" evidence="4">
    <location>
        <begin position="4"/>
        <end position="250"/>
    </location>
</feature>
<name>A0A0R2F9R8_9LACO</name>
<dbReference type="NCBIfam" id="TIGR01978">
    <property type="entry name" value="sufC"/>
    <property type="match status" value="1"/>
</dbReference>
<dbReference type="PATRIC" id="fig|1423730.4.peg.1055"/>
<keyword evidence="3" id="KW-0067">ATP-binding</keyword>
<sequence>MSTLEIKDLHVKVKAEPEHPEILKGVDLTIHAGEIHALMGPNGNGKSTLAETIMGNPRYVVSQGDILIDGQSIVGMAVDERARLGLFLGMQYPAEINGVTNAEFIRAAINARRPDDDQIPIMDFLQQLDDTMAQLKMPEDMADRYLNQGFSGGEKKRNEILQLMMIHPHWALLDEIDSGLDIDALRIVADGVNSMRGADFSSLIITHYERLLDYITPDVVHVMKDGRIIESGGPELAHTLEKTGYEHLKAGDGND</sequence>
<dbReference type="InterPro" id="IPR017871">
    <property type="entry name" value="ABC_transporter-like_CS"/>
</dbReference>
<dbReference type="GO" id="GO:0005524">
    <property type="term" value="F:ATP binding"/>
    <property type="evidence" value="ECO:0007669"/>
    <property type="project" value="UniProtKB-KW"/>
</dbReference>
<keyword evidence="2" id="KW-0547">Nucleotide-binding</keyword>
<accession>A0A0R2F9R8</accession>